<comment type="caution">
    <text evidence="1">The sequence shown here is derived from an EMBL/GenBank/DDBJ whole genome shotgun (WGS) entry which is preliminary data.</text>
</comment>
<dbReference type="Proteomes" id="UP001500711">
    <property type="component" value="Unassembled WGS sequence"/>
</dbReference>
<organism evidence="1 2">
    <name type="scientific">Lentzea roselyniae</name>
    <dbReference type="NCBI Taxonomy" id="531940"/>
    <lineage>
        <taxon>Bacteria</taxon>
        <taxon>Bacillati</taxon>
        <taxon>Actinomycetota</taxon>
        <taxon>Actinomycetes</taxon>
        <taxon>Pseudonocardiales</taxon>
        <taxon>Pseudonocardiaceae</taxon>
        <taxon>Lentzea</taxon>
    </lineage>
</organism>
<reference evidence="2" key="1">
    <citation type="journal article" date="2019" name="Int. J. Syst. Evol. Microbiol.">
        <title>The Global Catalogue of Microorganisms (GCM) 10K type strain sequencing project: providing services to taxonomists for standard genome sequencing and annotation.</title>
        <authorList>
            <consortium name="The Broad Institute Genomics Platform"/>
            <consortium name="The Broad Institute Genome Sequencing Center for Infectious Disease"/>
            <person name="Wu L."/>
            <person name="Ma J."/>
        </authorList>
    </citation>
    <scope>NUCLEOTIDE SEQUENCE [LARGE SCALE GENOMIC DNA]</scope>
    <source>
        <strain evidence="2">JCM 17494</strain>
    </source>
</reference>
<gene>
    <name evidence="1" type="ORF">GCM10022267_68040</name>
</gene>
<proteinExistence type="predicted"/>
<keyword evidence="2" id="KW-1185">Reference proteome</keyword>
<name>A0ABP7BZG1_9PSEU</name>
<evidence type="ECO:0000313" key="2">
    <source>
        <dbReference type="Proteomes" id="UP001500711"/>
    </source>
</evidence>
<accession>A0ABP7BZG1</accession>
<dbReference type="EMBL" id="BAABBE010000025">
    <property type="protein sequence ID" value="GAA3671644.1"/>
    <property type="molecule type" value="Genomic_DNA"/>
</dbReference>
<evidence type="ECO:0000313" key="1">
    <source>
        <dbReference type="EMBL" id="GAA3671644.1"/>
    </source>
</evidence>
<sequence length="186" mass="20588">MPTEGVVVYWGFTDEGKFFQTQSLDASVPAHRGVKDPAKVLPLDNTATPTYVNGDGTQATQGPTIQSLYCERYISAIRLSAGRLSADADQRCTGSFLQHWVNYRFERDSWRGWLGYTDWANSSATRNYRWVWTFDVDCGEPEDTGIYNYRLNTRGYAQHTNGTVVAGSPVWGESGRYGCGGGNGSA</sequence>
<protein>
    <submittedName>
        <fullName evidence="1">Uncharacterized protein</fullName>
    </submittedName>
</protein>